<organism evidence="2 3">
    <name type="scientific">Bemisia tabaci</name>
    <name type="common">Sweetpotato whitefly</name>
    <name type="synonym">Aleurodes tabaci</name>
    <dbReference type="NCBI Taxonomy" id="7038"/>
    <lineage>
        <taxon>Eukaryota</taxon>
        <taxon>Metazoa</taxon>
        <taxon>Ecdysozoa</taxon>
        <taxon>Arthropoda</taxon>
        <taxon>Hexapoda</taxon>
        <taxon>Insecta</taxon>
        <taxon>Pterygota</taxon>
        <taxon>Neoptera</taxon>
        <taxon>Paraneoptera</taxon>
        <taxon>Hemiptera</taxon>
        <taxon>Sternorrhyncha</taxon>
        <taxon>Aleyrodoidea</taxon>
        <taxon>Aleyrodidae</taxon>
        <taxon>Aleyrodinae</taxon>
        <taxon>Bemisia</taxon>
    </lineage>
</organism>
<dbReference type="EMBL" id="OU963864">
    <property type="protein sequence ID" value="CAH0387633.1"/>
    <property type="molecule type" value="Genomic_DNA"/>
</dbReference>
<feature type="region of interest" description="Disordered" evidence="1">
    <location>
        <begin position="21"/>
        <end position="53"/>
    </location>
</feature>
<protein>
    <submittedName>
        <fullName evidence="2">Uncharacterized protein</fullName>
    </submittedName>
</protein>
<name>A0A9P0AAI6_BEMTA</name>
<feature type="compositionally biased region" description="Basic and acidic residues" evidence="1">
    <location>
        <begin position="38"/>
        <end position="53"/>
    </location>
</feature>
<feature type="compositionally biased region" description="Basic and acidic residues" evidence="1">
    <location>
        <begin position="250"/>
        <end position="260"/>
    </location>
</feature>
<sequence length="306" mass="33717">MHKFAEQLLNRLNELEELEALKDQAFQDDAPADDAEGESSKGDQDQEPSRTRKFFLDPIRRWNSFHNSRERKQKKCPNNLPYLQALTQLRNQQEKGINPKAYSSKSFKDKLVQSQPCSPKFSKPMVMPIRVAARTATLSLTKLDRLSGISLSARLQAVTNKKSRRTSSDSCYETESRLAHHDKALSTSNPEDVAKGAKDGERTIETQKSVSDESELAGSARSSGLGIGIGGGASEVGLGLGLGPGSPSGKEAHEKGPDKGKRMRTNSMPVTEWAVKPCKTAPRIMELRVEDAISTPSRRYALGFFL</sequence>
<accession>A0A9P0AAI6</accession>
<evidence type="ECO:0000313" key="2">
    <source>
        <dbReference type="EMBL" id="CAH0387633.1"/>
    </source>
</evidence>
<gene>
    <name evidence="2" type="ORF">BEMITA_LOCUS6625</name>
</gene>
<feature type="compositionally biased region" description="Basic and acidic residues" evidence="1">
    <location>
        <begin position="192"/>
        <end position="205"/>
    </location>
</feature>
<feature type="region of interest" description="Disordered" evidence="1">
    <location>
        <begin position="161"/>
        <end position="224"/>
    </location>
</feature>
<evidence type="ECO:0000313" key="3">
    <source>
        <dbReference type="Proteomes" id="UP001152759"/>
    </source>
</evidence>
<feature type="compositionally biased region" description="Basic and acidic residues" evidence="1">
    <location>
        <begin position="174"/>
        <end position="184"/>
    </location>
</feature>
<reference evidence="2" key="1">
    <citation type="submission" date="2021-12" db="EMBL/GenBank/DDBJ databases">
        <authorList>
            <person name="King R."/>
        </authorList>
    </citation>
    <scope>NUCLEOTIDE SEQUENCE</scope>
</reference>
<keyword evidence="3" id="KW-1185">Reference proteome</keyword>
<dbReference type="Proteomes" id="UP001152759">
    <property type="component" value="Chromosome 3"/>
</dbReference>
<feature type="region of interest" description="Disordered" evidence="1">
    <location>
        <begin position="238"/>
        <end position="271"/>
    </location>
</feature>
<proteinExistence type="predicted"/>
<evidence type="ECO:0000256" key="1">
    <source>
        <dbReference type="SAM" id="MobiDB-lite"/>
    </source>
</evidence>
<dbReference type="AlphaFoldDB" id="A0A9P0AAI6"/>